<dbReference type="RefSeq" id="WP_167304717.1">
    <property type="nucleotide sequence ID" value="NZ_JAASQR010000004.1"/>
</dbReference>
<evidence type="ECO:0000313" key="6">
    <source>
        <dbReference type="Proteomes" id="UP000576821"/>
    </source>
</evidence>
<dbReference type="SUPFAM" id="SSF46689">
    <property type="entry name" value="Homeodomain-like"/>
    <property type="match status" value="1"/>
</dbReference>
<evidence type="ECO:0000256" key="3">
    <source>
        <dbReference type="SAM" id="MobiDB-lite"/>
    </source>
</evidence>
<comment type="caution">
    <text evidence="5">The sequence shown here is derived from an EMBL/GenBank/DDBJ whole genome shotgun (WGS) entry which is preliminary data.</text>
</comment>
<dbReference type="InterPro" id="IPR009057">
    <property type="entry name" value="Homeodomain-like_sf"/>
</dbReference>
<keyword evidence="6" id="KW-1185">Reference proteome</keyword>
<feature type="DNA-binding region" description="H-T-H motif" evidence="2">
    <location>
        <begin position="48"/>
        <end position="67"/>
    </location>
</feature>
<accession>A0A846M7P4</accession>
<dbReference type="Proteomes" id="UP000576821">
    <property type="component" value="Unassembled WGS sequence"/>
</dbReference>
<sequence length="242" mass="26766">MKKAVRDENSVDAGPSRPGKYSAGSKTVDRILQAALHILVEEGSTAFTLQRVATECDLKIGNVTRHFPRKEVLVNVLLNEILDSSDKLLKQRVYDTDMSPEDALFLVITETMDNIKIKQTTHLFTEIWAMSNHNEILADRLDALYRYVHTLIGSFVKQLNPSLNADQVETVSIFIDATMIGTVVLAGHSKPWEPKIPILGAMAAKVLINMVKTITPDEIEALLTGPEGALLQSKSRQSARTS</sequence>
<protein>
    <submittedName>
        <fullName evidence="5">AcrR family transcriptional regulator</fullName>
    </submittedName>
</protein>
<feature type="region of interest" description="Disordered" evidence="3">
    <location>
        <begin position="1"/>
        <end position="24"/>
    </location>
</feature>
<reference evidence="5 6" key="1">
    <citation type="submission" date="2020-03" db="EMBL/GenBank/DDBJ databases">
        <title>Genomic Encyclopedia of Type Strains, Phase IV (KMG-IV): sequencing the most valuable type-strain genomes for metagenomic binning, comparative biology and taxonomic classification.</title>
        <authorList>
            <person name="Goeker M."/>
        </authorList>
    </citation>
    <scope>NUCLEOTIDE SEQUENCE [LARGE SCALE GENOMIC DNA]</scope>
    <source>
        <strain evidence="5 6">DSM 21299</strain>
    </source>
</reference>
<dbReference type="EMBL" id="JAASQR010000004">
    <property type="protein sequence ID" value="NIJ17869.1"/>
    <property type="molecule type" value="Genomic_DNA"/>
</dbReference>
<evidence type="ECO:0000313" key="5">
    <source>
        <dbReference type="EMBL" id="NIJ17869.1"/>
    </source>
</evidence>
<evidence type="ECO:0000256" key="1">
    <source>
        <dbReference type="ARBA" id="ARBA00023125"/>
    </source>
</evidence>
<feature type="domain" description="HTH tetR-type" evidence="4">
    <location>
        <begin position="25"/>
        <end position="85"/>
    </location>
</feature>
<dbReference type="InterPro" id="IPR001647">
    <property type="entry name" value="HTH_TetR"/>
</dbReference>
<dbReference type="PROSITE" id="PS50977">
    <property type="entry name" value="HTH_TETR_2"/>
    <property type="match status" value="1"/>
</dbReference>
<name>A0A846M7P4_9SPHN</name>
<dbReference type="Gene3D" id="1.10.357.10">
    <property type="entry name" value="Tetracycline Repressor, domain 2"/>
    <property type="match status" value="1"/>
</dbReference>
<proteinExistence type="predicted"/>
<keyword evidence="1 2" id="KW-0238">DNA-binding</keyword>
<gene>
    <name evidence="5" type="ORF">FHS54_002869</name>
</gene>
<dbReference type="Pfam" id="PF00440">
    <property type="entry name" value="TetR_N"/>
    <property type="match status" value="1"/>
</dbReference>
<evidence type="ECO:0000256" key="2">
    <source>
        <dbReference type="PROSITE-ProRule" id="PRU00335"/>
    </source>
</evidence>
<organism evidence="5 6">
    <name type="scientific">Sphingobium vermicomposti</name>
    <dbReference type="NCBI Taxonomy" id="529005"/>
    <lineage>
        <taxon>Bacteria</taxon>
        <taxon>Pseudomonadati</taxon>
        <taxon>Pseudomonadota</taxon>
        <taxon>Alphaproteobacteria</taxon>
        <taxon>Sphingomonadales</taxon>
        <taxon>Sphingomonadaceae</taxon>
        <taxon>Sphingobium</taxon>
    </lineage>
</organism>
<evidence type="ECO:0000259" key="4">
    <source>
        <dbReference type="PROSITE" id="PS50977"/>
    </source>
</evidence>
<dbReference type="AlphaFoldDB" id="A0A846M7P4"/>
<dbReference type="GO" id="GO:0003677">
    <property type="term" value="F:DNA binding"/>
    <property type="evidence" value="ECO:0007669"/>
    <property type="project" value="UniProtKB-UniRule"/>
</dbReference>